<dbReference type="GO" id="GO:0005886">
    <property type="term" value="C:plasma membrane"/>
    <property type="evidence" value="ECO:0007669"/>
    <property type="project" value="UniProtKB-SubCell"/>
</dbReference>
<dbReference type="FunFam" id="3.30.430.20:FF:000016">
    <property type="entry name" value="Cysteine-rich receptor-like protein kinase 10"/>
    <property type="match status" value="1"/>
</dbReference>
<evidence type="ECO:0000256" key="5">
    <source>
        <dbReference type="ARBA" id="ARBA00022527"/>
    </source>
</evidence>
<protein>
    <recommendedName>
        <fullName evidence="25">Protein kinase domain-containing protein</fullName>
    </recommendedName>
</protein>
<feature type="domain" description="Gnk2-homologous" evidence="22">
    <location>
        <begin position="29"/>
        <end position="132"/>
    </location>
</feature>
<dbReference type="InterPro" id="IPR017441">
    <property type="entry name" value="Protein_kinase_ATP_BS"/>
</dbReference>
<keyword evidence="6" id="KW-0808">Transferase</keyword>
<dbReference type="SMART" id="SM00220">
    <property type="entry name" value="S_TKc"/>
    <property type="match status" value="1"/>
</dbReference>
<proteinExistence type="inferred from homology"/>
<dbReference type="GO" id="GO:0005524">
    <property type="term" value="F:ATP binding"/>
    <property type="evidence" value="ECO:0007669"/>
    <property type="project" value="UniProtKB-UniRule"/>
</dbReference>
<evidence type="ECO:0000256" key="4">
    <source>
        <dbReference type="ARBA" id="ARBA00022475"/>
    </source>
</evidence>
<evidence type="ECO:0000313" key="24">
    <source>
        <dbReference type="Proteomes" id="UP000244336"/>
    </source>
</evidence>
<evidence type="ECO:0000259" key="22">
    <source>
        <dbReference type="PROSITE" id="PS51473"/>
    </source>
</evidence>
<dbReference type="PROSITE" id="PS00107">
    <property type="entry name" value="PROTEIN_KINASE_ATP"/>
    <property type="match status" value="1"/>
</dbReference>
<keyword evidence="13 19" id="KW-1133">Transmembrane helix</keyword>
<feature type="binding site" evidence="17">
    <location>
        <position position="381"/>
    </location>
    <ligand>
        <name>ATP</name>
        <dbReference type="ChEBI" id="CHEBI:30616"/>
    </ligand>
</feature>
<dbReference type="STRING" id="1504633.A0A2T7EJ51"/>
<feature type="transmembrane region" description="Helical" evidence="19">
    <location>
        <begin position="287"/>
        <end position="310"/>
    </location>
</feature>
<dbReference type="InterPro" id="IPR008271">
    <property type="entry name" value="Ser/Thr_kinase_AS"/>
</dbReference>
<keyword evidence="9" id="KW-0677">Repeat</keyword>
<keyword evidence="4" id="KW-1003">Cell membrane</keyword>
<feature type="compositionally biased region" description="Pro residues" evidence="18">
    <location>
        <begin position="252"/>
        <end position="261"/>
    </location>
</feature>
<reference evidence="23 24" key="1">
    <citation type="submission" date="2018-04" db="EMBL/GenBank/DDBJ databases">
        <title>WGS assembly of Panicum hallii var. hallii HAL2.</title>
        <authorList>
            <person name="Lovell J."/>
            <person name="Jenkins J."/>
            <person name="Lowry D."/>
            <person name="Mamidi S."/>
            <person name="Sreedasyam A."/>
            <person name="Weng X."/>
            <person name="Barry K."/>
            <person name="Bonette J."/>
            <person name="Campitelli B."/>
            <person name="Daum C."/>
            <person name="Gordon S."/>
            <person name="Gould B."/>
            <person name="Lipzen A."/>
            <person name="MacQueen A."/>
            <person name="Palacio-Mejia J."/>
            <person name="Plott C."/>
            <person name="Shakirov E."/>
            <person name="Shu S."/>
            <person name="Yoshinaga Y."/>
            <person name="Zane M."/>
            <person name="Rokhsar D."/>
            <person name="Grimwood J."/>
            <person name="Schmutz J."/>
            <person name="Juenger T."/>
        </authorList>
    </citation>
    <scope>NUCLEOTIDE SEQUENCE [LARGE SCALE GENOMIC DNA]</scope>
    <source>
        <strain evidence="24">cv. HAL2</strain>
    </source>
</reference>
<dbReference type="Gene3D" id="3.30.430.20">
    <property type="entry name" value="Gnk2 domain, C-X8-C-X2-C motif"/>
    <property type="match status" value="2"/>
</dbReference>
<evidence type="ECO:0000256" key="12">
    <source>
        <dbReference type="ARBA" id="ARBA00022840"/>
    </source>
</evidence>
<name>A0A2T7EJ51_9POAL</name>
<keyword evidence="24" id="KW-1185">Reference proteome</keyword>
<keyword evidence="5" id="KW-0723">Serine/threonine-protein kinase</keyword>
<keyword evidence="14 19" id="KW-0472">Membrane</keyword>
<keyword evidence="15" id="KW-0675">Receptor</keyword>
<evidence type="ECO:0000256" key="6">
    <source>
        <dbReference type="ARBA" id="ARBA00022679"/>
    </source>
</evidence>
<feature type="compositionally biased region" description="Polar residues" evidence="18">
    <location>
        <begin position="269"/>
        <end position="278"/>
    </location>
</feature>
<evidence type="ECO:0000259" key="21">
    <source>
        <dbReference type="PROSITE" id="PS50011"/>
    </source>
</evidence>
<evidence type="ECO:0000256" key="18">
    <source>
        <dbReference type="SAM" id="MobiDB-lite"/>
    </source>
</evidence>
<keyword evidence="8 20" id="KW-0732">Signal</keyword>
<feature type="compositionally biased region" description="Polar residues" evidence="18">
    <location>
        <begin position="649"/>
        <end position="666"/>
    </location>
</feature>
<feature type="domain" description="Protein kinase" evidence="21">
    <location>
        <begin position="352"/>
        <end position="630"/>
    </location>
</feature>
<evidence type="ECO:0000256" key="8">
    <source>
        <dbReference type="ARBA" id="ARBA00022729"/>
    </source>
</evidence>
<dbReference type="InterPro" id="IPR001245">
    <property type="entry name" value="Ser-Thr/Tyr_kinase_cat_dom"/>
</dbReference>
<dbReference type="OrthoDB" id="4062651at2759"/>
<dbReference type="FunFam" id="1.10.510.10:FF:000240">
    <property type="entry name" value="Lectin-domain containing receptor kinase A4.3"/>
    <property type="match status" value="1"/>
</dbReference>
<organism evidence="23 24">
    <name type="scientific">Panicum hallii var. hallii</name>
    <dbReference type="NCBI Taxonomy" id="1504633"/>
    <lineage>
        <taxon>Eukaryota</taxon>
        <taxon>Viridiplantae</taxon>
        <taxon>Streptophyta</taxon>
        <taxon>Embryophyta</taxon>
        <taxon>Tracheophyta</taxon>
        <taxon>Spermatophyta</taxon>
        <taxon>Magnoliopsida</taxon>
        <taxon>Liliopsida</taxon>
        <taxon>Poales</taxon>
        <taxon>Poaceae</taxon>
        <taxon>PACMAD clade</taxon>
        <taxon>Panicoideae</taxon>
        <taxon>Panicodae</taxon>
        <taxon>Paniceae</taxon>
        <taxon>Panicinae</taxon>
        <taxon>Panicum</taxon>
        <taxon>Panicum sect. Panicum</taxon>
    </lineage>
</organism>
<keyword evidence="16" id="KW-0325">Glycoprotein</keyword>
<evidence type="ECO:0000256" key="9">
    <source>
        <dbReference type="ARBA" id="ARBA00022737"/>
    </source>
</evidence>
<evidence type="ECO:0000256" key="15">
    <source>
        <dbReference type="ARBA" id="ARBA00023170"/>
    </source>
</evidence>
<feature type="region of interest" description="Disordered" evidence="18">
    <location>
        <begin position="252"/>
        <end position="278"/>
    </location>
</feature>
<dbReference type="AlphaFoldDB" id="A0A2T7EJ51"/>
<evidence type="ECO:0000256" key="13">
    <source>
        <dbReference type="ARBA" id="ARBA00022989"/>
    </source>
</evidence>
<feature type="chain" id="PRO_5015667341" description="Protein kinase domain-containing protein" evidence="20">
    <location>
        <begin position="23"/>
        <end position="666"/>
    </location>
</feature>
<evidence type="ECO:0000256" key="11">
    <source>
        <dbReference type="ARBA" id="ARBA00022777"/>
    </source>
</evidence>
<evidence type="ECO:0000256" key="1">
    <source>
        <dbReference type="ARBA" id="ARBA00004251"/>
    </source>
</evidence>
<dbReference type="Proteomes" id="UP000244336">
    <property type="component" value="Chromosome 3"/>
</dbReference>
<dbReference type="CDD" id="cd23509">
    <property type="entry name" value="Gnk2-like"/>
    <property type="match status" value="2"/>
</dbReference>
<evidence type="ECO:0000256" key="16">
    <source>
        <dbReference type="ARBA" id="ARBA00023180"/>
    </source>
</evidence>
<comment type="subcellular location">
    <subcellularLocation>
        <location evidence="1">Cell membrane</location>
        <topology evidence="1">Single-pass type I membrane protein</topology>
    </subcellularLocation>
</comment>
<gene>
    <name evidence="23" type="ORF">GQ55_3G466400</name>
</gene>
<dbReference type="FunFam" id="3.30.200.20:FF:000168">
    <property type="entry name" value="L-type lectin-domain containing receptor kinase IX.1"/>
    <property type="match status" value="1"/>
</dbReference>
<comment type="similarity">
    <text evidence="3">In the C-terminal section; belongs to the protein kinase superfamily. Ser/Thr protein kinase family.</text>
</comment>
<dbReference type="InterPro" id="IPR050528">
    <property type="entry name" value="L-type_Lectin-RKs"/>
</dbReference>
<dbReference type="Pfam" id="PF01657">
    <property type="entry name" value="Stress-antifung"/>
    <property type="match status" value="2"/>
</dbReference>
<dbReference type="PROSITE" id="PS51473">
    <property type="entry name" value="GNK2"/>
    <property type="match status" value="2"/>
</dbReference>
<dbReference type="PROSITE" id="PS50011">
    <property type="entry name" value="PROTEIN_KINASE_DOM"/>
    <property type="match status" value="1"/>
</dbReference>
<keyword evidence="11" id="KW-0418">Kinase</keyword>
<dbReference type="InterPro" id="IPR038408">
    <property type="entry name" value="GNK2_sf"/>
</dbReference>
<keyword evidence="7 19" id="KW-0812">Transmembrane</keyword>
<dbReference type="GO" id="GO:0004672">
    <property type="term" value="F:protein kinase activity"/>
    <property type="evidence" value="ECO:0007669"/>
    <property type="project" value="InterPro"/>
</dbReference>
<dbReference type="GO" id="GO:0002229">
    <property type="term" value="P:defense response to oomycetes"/>
    <property type="evidence" value="ECO:0007669"/>
    <property type="project" value="UniProtKB-ARBA"/>
</dbReference>
<dbReference type="FunFam" id="3.30.430.20:FF:000024">
    <property type="entry name" value="L-type lectin-domain containing receptor kinase IX.1"/>
    <property type="match status" value="1"/>
</dbReference>
<evidence type="ECO:0000256" key="19">
    <source>
        <dbReference type="SAM" id="Phobius"/>
    </source>
</evidence>
<dbReference type="SUPFAM" id="SSF56112">
    <property type="entry name" value="Protein kinase-like (PK-like)"/>
    <property type="match status" value="1"/>
</dbReference>
<dbReference type="PROSITE" id="PS00108">
    <property type="entry name" value="PROTEIN_KINASE_ST"/>
    <property type="match status" value="1"/>
</dbReference>
<dbReference type="Pfam" id="PF07714">
    <property type="entry name" value="PK_Tyr_Ser-Thr"/>
    <property type="match status" value="1"/>
</dbReference>
<sequence>MASHRRLVFALTTVVALLRAVAKDDSILRPWPPDCSTANNYTAGSQYQRNLAELLSRLPAAAGDNGWFYNGSAGAGADQVFGLVMCYADYNATACLDCLSRAPAGITTVCPGSRSVRAMYDACVLQYSDAPPIPATADLNYLYRVYLSFPGVDVTSEGLREAWVPLMSELTGGVAASPLRLANGSTPYSSSQDMYGLAQCTRYLNASECARCISNYASQLGKLFPNNSGGVVKGYRCYLRYQVAALDITLPPAPARSPEPEPSSSRSRFPQNASGSTTGTGLSDVTVILLVSVGSASILIVLCFSAWLLLRRRRRKMAKLHEETRTMEDEFEKGTWPKQFRYGELAIATDNFSDRQKLGEGGFGSVYRGFLMEMNLHVAIKRVSKGSKQGRKEYASEVRIISRLRHRHLVQLVGWCHGGGDLLLVYELMPNGSLDKHLYSADSKLPWSLRHKIVLEIASAILYLHQEWEQCVLHRDIKPRNVMLDASFHAKLGDFGLARLVDHARGSHTTVLAGTLGYMDPGCRVRGRASAQSDVYSFGVVLLEVACGRGPAVVLDDDAVIHLSRHVAELNGRGRVLDAADPRLGGEFDTREMESVLVTGLWCTQEDRNTRPSIRQVLGVLQFELPLPSLPERAPVVVYKPPAGLLMNSDPSSHGRNSTSGMSTSI</sequence>
<feature type="domain" description="Gnk2-homologous" evidence="22">
    <location>
        <begin position="141"/>
        <end position="246"/>
    </location>
</feature>
<accession>A0A2T7EJ51</accession>
<keyword evidence="12 17" id="KW-0067">ATP-binding</keyword>
<dbReference type="InterPro" id="IPR011009">
    <property type="entry name" value="Kinase-like_dom_sf"/>
</dbReference>
<dbReference type="InterPro" id="IPR002902">
    <property type="entry name" value="GNK2"/>
</dbReference>
<dbReference type="InterPro" id="IPR000719">
    <property type="entry name" value="Prot_kinase_dom"/>
</dbReference>
<evidence type="ECO:0008006" key="25">
    <source>
        <dbReference type="Google" id="ProtNLM"/>
    </source>
</evidence>
<evidence type="ECO:0000256" key="7">
    <source>
        <dbReference type="ARBA" id="ARBA00022692"/>
    </source>
</evidence>
<comment type="similarity">
    <text evidence="2">In the N-terminal section; belongs to the leguminous lectin family.</text>
</comment>
<dbReference type="EMBL" id="CM009751">
    <property type="protein sequence ID" value="PUZ67844.1"/>
    <property type="molecule type" value="Genomic_DNA"/>
</dbReference>
<dbReference type="PANTHER" id="PTHR27007">
    <property type="match status" value="1"/>
</dbReference>
<evidence type="ECO:0000256" key="17">
    <source>
        <dbReference type="PROSITE-ProRule" id="PRU10141"/>
    </source>
</evidence>
<dbReference type="Gene3D" id="3.30.200.20">
    <property type="entry name" value="Phosphorylase Kinase, domain 1"/>
    <property type="match status" value="1"/>
</dbReference>
<feature type="region of interest" description="Disordered" evidence="18">
    <location>
        <begin position="647"/>
        <end position="666"/>
    </location>
</feature>
<evidence type="ECO:0000313" key="23">
    <source>
        <dbReference type="EMBL" id="PUZ67844.1"/>
    </source>
</evidence>
<evidence type="ECO:0000256" key="3">
    <source>
        <dbReference type="ARBA" id="ARBA00010217"/>
    </source>
</evidence>
<evidence type="ECO:0000256" key="10">
    <source>
        <dbReference type="ARBA" id="ARBA00022741"/>
    </source>
</evidence>
<evidence type="ECO:0000256" key="14">
    <source>
        <dbReference type="ARBA" id="ARBA00023136"/>
    </source>
</evidence>
<feature type="signal peptide" evidence="20">
    <location>
        <begin position="1"/>
        <end position="22"/>
    </location>
</feature>
<dbReference type="Gene3D" id="1.10.510.10">
    <property type="entry name" value="Transferase(Phosphotransferase) domain 1"/>
    <property type="match status" value="1"/>
</dbReference>
<evidence type="ECO:0000256" key="2">
    <source>
        <dbReference type="ARBA" id="ARBA00008536"/>
    </source>
</evidence>
<keyword evidence="10 17" id="KW-0547">Nucleotide-binding</keyword>
<dbReference type="Gramene" id="PUZ67844">
    <property type="protein sequence ID" value="PUZ67844"/>
    <property type="gene ID" value="GQ55_3G466400"/>
</dbReference>
<evidence type="ECO:0000256" key="20">
    <source>
        <dbReference type="SAM" id="SignalP"/>
    </source>
</evidence>